<dbReference type="Gene3D" id="3.40.50.2300">
    <property type="match status" value="1"/>
</dbReference>
<evidence type="ECO:0000256" key="2">
    <source>
        <dbReference type="ARBA" id="ARBA00012438"/>
    </source>
</evidence>
<feature type="modified residue" description="4-aspartylphosphate" evidence="6">
    <location>
        <position position="624"/>
    </location>
</feature>
<keyword evidence="8" id="KW-0472">Membrane</keyword>
<dbReference type="InterPro" id="IPR005467">
    <property type="entry name" value="His_kinase_dom"/>
</dbReference>
<dbReference type="InterPro" id="IPR001789">
    <property type="entry name" value="Sig_transdc_resp-reg_receiver"/>
</dbReference>
<comment type="catalytic activity">
    <reaction evidence="1">
        <text>ATP + protein L-histidine = ADP + protein N-phospho-L-histidine.</text>
        <dbReference type="EC" id="2.7.13.3"/>
    </reaction>
</comment>
<dbReference type="InterPro" id="IPR011006">
    <property type="entry name" value="CheY-like_superfamily"/>
</dbReference>
<dbReference type="InterPro" id="IPR003661">
    <property type="entry name" value="HisK_dim/P_dom"/>
</dbReference>
<feature type="domain" description="Response regulatory" evidence="10">
    <location>
        <begin position="575"/>
        <end position="692"/>
    </location>
</feature>
<dbReference type="InterPro" id="IPR003594">
    <property type="entry name" value="HATPase_dom"/>
</dbReference>
<evidence type="ECO:0000256" key="5">
    <source>
        <dbReference type="ARBA" id="ARBA00022777"/>
    </source>
</evidence>
<evidence type="ECO:0000256" key="7">
    <source>
        <dbReference type="SAM" id="MobiDB-lite"/>
    </source>
</evidence>
<organism evidence="11 12">
    <name type="scientific">Parabacteroides merdae</name>
    <dbReference type="NCBI Taxonomy" id="46503"/>
    <lineage>
        <taxon>Bacteria</taxon>
        <taxon>Pseudomonadati</taxon>
        <taxon>Bacteroidota</taxon>
        <taxon>Bacteroidia</taxon>
        <taxon>Bacteroidales</taxon>
        <taxon>Tannerellaceae</taxon>
        <taxon>Parabacteroides</taxon>
    </lineage>
</organism>
<dbReference type="SUPFAM" id="SSF52172">
    <property type="entry name" value="CheY-like"/>
    <property type="match status" value="1"/>
</dbReference>
<evidence type="ECO:0000256" key="8">
    <source>
        <dbReference type="SAM" id="Phobius"/>
    </source>
</evidence>
<dbReference type="InterPro" id="IPR036890">
    <property type="entry name" value="HATPase_C_sf"/>
</dbReference>
<evidence type="ECO:0000259" key="10">
    <source>
        <dbReference type="PROSITE" id="PS50110"/>
    </source>
</evidence>
<dbReference type="CDD" id="cd16922">
    <property type="entry name" value="HATPase_EvgS-ArcB-TorS-like"/>
    <property type="match status" value="1"/>
</dbReference>
<evidence type="ECO:0000313" key="11">
    <source>
        <dbReference type="EMBL" id="RHH80277.1"/>
    </source>
</evidence>
<dbReference type="Gene3D" id="1.10.287.130">
    <property type="match status" value="1"/>
</dbReference>
<dbReference type="FunFam" id="3.30.565.10:FF:000006">
    <property type="entry name" value="Sensor histidine kinase WalK"/>
    <property type="match status" value="1"/>
</dbReference>
<evidence type="ECO:0000313" key="12">
    <source>
        <dbReference type="Proteomes" id="UP000283732"/>
    </source>
</evidence>
<dbReference type="SMART" id="SM00448">
    <property type="entry name" value="REC"/>
    <property type="match status" value="1"/>
</dbReference>
<dbReference type="EC" id="2.7.13.3" evidence="2"/>
<gene>
    <name evidence="11" type="ORF">DW191_03975</name>
</gene>
<dbReference type="InterPro" id="IPR036097">
    <property type="entry name" value="HisK_dim/P_sf"/>
</dbReference>
<evidence type="ECO:0000256" key="3">
    <source>
        <dbReference type="ARBA" id="ARBA00022553"/>
    </source>
</evidence>
<dbReference type="GO" id="GO:0000155">
    <property type="term" value="F:phosphorelay sensor kinase activity"/>
    <property type="evidence" value="ECO:0007669"/>
    <property type="project" value="InterPro"/>
</dbReference>
<feature type="region of interest" description="Disordered" evidence="7">
    <location>
        <begin position="188"/>
        <end position="212"/>
    </location>
</feature>
<keyword evidence="3 6" id="KW-0597">Phosphoprotein</keyword>
<dbReference type="SUPFAM" id="SSF55874">
    <property type="entry name" value="ATPase domain of HSP90 chaperone/DNA topoisomerase II/histidine kinase"/>
    <property type="match status" value="1"/>
</dbReference>
<keyword evidence="8" id="KW-1133">Transmembrane helix</keyword>
<dbReference type="Pfam" id="PF02518">
    <property type="entry name" value="HATPase_c"/>
    <property type="match status" value="1"/>
</dbReference>
<feature type="domain" description="Histidine kinase" evidence="9">
    <location>
        <begin position="341"/>
        <end position="554"/>
    </location>
</feature>
<comment type="caution">
    <text evidence="11">The sequence shown here is derived from an EMBL/GenBank/DDBJ whole genome shotgun (WGS) entry which is preliminary data.</text>
</comment>
<keyword evidence="4" id="KW-0808">Transferase</keyword>
<dbReference type="PRINTS" id="PR00344">
    <property type="entry name" value="BCTRLSENSOR"/>
</dbReference>
<accession>A0A3R6ECK9</accession>
<dbReference type="EMBL" id="QRKC01000001">
    <property type="protein sequence ID" value="RHH80277.1"/>
    <property type="molecule type" value="Genomic_DNA"/>
</dbReference>
<dbReference type="CDD" id="cd17546">
    <property type="entry name" value="REC_hyHK_CKI1_RcsC-like"/>
    <property type="match status" value="1"/>
</dbReference>
<dbReference type="PANTHER" id="PTHR43047">
    <property type="entry name" value="TWO-COMPONENT HISTIDINE PROTEIN KINASE"/>
    <property type="match status" value="1"/>
</dbReference>
<feature type="transmembrane region" description="Helical" evidence="8">
    <location>
        <begin position="16"/>
        <end position="34"/>
    </location>
</feature>
<dbReference type="GO" id="GO:0009927">
    <property type="term" value="F:histidine phosphotransfer kinase activity"/>
    <property type="evidence" value="ECO:0007669"/>
    <property type="project" value="TreeGrafter"/>
</dbReference>
<dbReference type="InterPro" id="IPR036641">
    <property type="entry name" value="HPT_dom_sf"/>
</dbReference>
<dbReference type="Pfam" id="PF00512">
    <property type="entry name" value="HisKA"/>
    <property type="match status" value="1"/>
</dbReference>
<feature type="transmembrane region" description="Helical" evidence="8">
    <location>
        <begin position="285"/>
        <end position="307"/>
    </location>
</feature>
<dbReference type="InterPro" id="IPR004358">
    <property type="entry name" value="Sig_transdc_His_kin-like_C"/>
</dbReference>
<dbReference type="SMART" id="SM00388">
    <property type="entry name" value="HisKA"/>
    <property type="match status" value="1"/>
</dbReference>
<sequence length="808" mass="90911">MNKCKKMVQARLKLKILAGYLVLVSFFVFIIHLVHEERDKKSAMERQETRWQGERQLTNRAFVSLLDLTATGELVAGWTEDDHAAYRKKRTATAMLLQELKAGQTDSLQRECLDSICSLLTEKEKQMAALLHLLENMPDAGEIVHRKIPAASQGRKNTVRQTEVPAVQTGERRKKSFRDIFRKREKKSAYALQREETRKEPVSATGSPTGRTGMKSAALLHSIEKEIDNALHDYEQTLAVQMDSLRLHNRMLNEHISLLVQNFEKMESDTFRREIRWQQETRTHAFRLITGIGIGAFLLAIILYMTVHRDVNRQHKTRMELEASNRRNVELSLSRQNILLTVSHDLCAPLNTINGYAELIPEERDGVQRSRYAKNILDASRYVIGLANNLLYFYRLEAGKEQPDKETFHLGRMIGDVLHPFHTLADRKGLGMTVETEGVDTMVEGDRLRLTQILNNLLTNAVKFTPAGYVHVGVRYADGLLRFFVRDTGMGISEDRQKSLFRAFERLDAGNAQPGFGLGLSITARLASLLGGSIGVESREGYGSTFEVSLPMRETGRPDTADVQRVGYARLSGLKAVLIDDDRMQADMTRRMLLRGGVECDCCHDMKGLAELLRGGRYDLLLTDMQMPETDGHAVLALLRNSNLGQSGDMPVLAVTARADKETEQLKKDGFAGFLHKPFSMDELLAAVAECTDGRAAQRKGPDFAALLDGEDDRKEILEMFVQDAERTTADLRKAIEAEDYPVIAALIHKGAPLWEMIQINIPAAELERLASLMPEAWDEAAVVEVWKLITAIEKAVEKAGRLKGEME</sequence>
<dbReference type="SUPFAM" id="SSF47384">
    <property type="entry name" value="Homodimeric domain of signal transducing histidine kinase"/>
    <property type="match status" value="1"/>
</dbReference>
<dbReference type="PROSITE" id="PS50109">
    <property type="entry name" value="HIS_KIN"/>
    <property type="match status" value="1"/>
</dbReference>
<dbReference type="PANTHER" id="PTHR43047:SF72">
    <property type="entry name" value="OSMOSENSING HISTIDINE PROTEIN KINASE SLN1"/>
    <property type="match status" value="1"/>
</dbReference>
<proteinExistence type="predicted"/>
<reference evidence="11 12" key="1">
    <citation type="submission" date="2018-08" db="EMBL/GenBank/DDBJ databases">
        <title>A genome reference for cultivated species of the human gut microbiota.</title>
        <authorList>
            <person name="Zou Y."/>
            <person name="Xue W."/>
            <person name="Luo G."/>
        </authorList>
    </citation>
    <scope>NUCLEOTIDE SEQUENCE [LARGE SCALE GENOMIC DNA]</scope>
    <source>
        <strain evidence="11 12">AM16-50</strain>
    </source>
</reference>
<dbReference type="SMART" id="SM00387">
    <property type="entry name" value="HATPase_c"/>
    <property type="match status" value="1"/>
</dbReference>
<dbReference type="Pfam" id="PF00072">
    <property type="entry name" value="Response_reg"/>
    <property type="match status" value="1"/>
</dbReference>
<evidence type="ECO:0000256" key="1">
    <source>
        <dbReference type="ARBA" id="ARBA00000085"/>
    </source>
</evidence>
<evidence type="ECO:0000256" key="4">
    <source>
        <dbReference type="ARBA" id="ARBA00022679"/>
    </source>
</evidence>
<dbReference type="Gene3D" id="3.30.565.10">
    <property type="entry name" value="Histidine kinase-like ATPase, C-terminal domain"/>
    <property type="match status" value="1"/>
</dbReference>
<keyword evidence="8" id="KW-0812">Transmembrane</keyword>
<name>A0A3R6ECK9_9BACT</name>
<dbReference type="Proteomes" id="UP000283732">
    <property type="component" value="Unassembled WGS sequence"/>
</dbReference>
<dbReference type="CDD" id="cd00082">
    <property type="entry name" value="HisKA"/>
    <property type="match status" value="1"/>
</dbReference>
<dbReference type="GO" id="GO:0005886">
    <property type="term" value="C:plasma membrane"/>
    <property type="evidence" value="ECO:0007669"/>
    <property type="project" value="TreeGrafter"/>
</dbReference>
<evidence type="ECO:0000256" key="6">
    <source>
        <dbReference type="PROSITE-ProRule" id="PRU00169"/>
    </source>
</evidence>
<dbReference type="PROSITE" id="PS50110">
    <property type="entry name" value="RESPONSE_REGULATORY"/>
    <property type="match status" value="1"/>
</dbReference>
<feature type="region of interest" description="Disordered" evidence="7">
    <location>
        <begin position="151"/>
        <end position="171"/>
    </location>
</feature>
<evidence type="ECO:0000259" key="9">
    <source>
        <dbReference type="PROSITE" id="PS50109"/>
    </source>
</evidence>
<dbReference type="SUPFAM" id="SSF47226">
    <property type="entry name" value="Histidine-containing phosphotransfer domain, HPT domain"/>
    <property type="match status" value="1"/>
</dbReference>
<dbReference type="AlphaFoldDB" id="A0A3R6ECK9"/>
<protein>
    <recommendedName>
        <fullName evidence="2">histidine kinase</fullName>
        <ecNumber evidence="2">2.7.13.3</ecNumber>
    </recommendedName>
</protein>
<keyword evidence="5" id="KW-0418">Kinase</keyword>